<dbReference type="EMBL" id="NTKD01000029">
    <property type="protein sequence ID" value="PDH39107.1"/>
    <property type="molecule type" value="Genomic_DNA"/>
</dbReference>
<comment type="caution">
    <text evidence="2">The sequence shown here is derived from an EMBL/GenBank/DDBJ whole genome shotgun (WGS) entry which is preliminary data.</text>
</comment>
<dbReference type="SUPFAM" id="SSF56784">
    <property type="entry name" value="HAD-like"/>
    <property type="match status" value="1"/>
</dbReference>
<dbReference type="SFLD" id="SFLDS00003">
    <property type="entry name" value="Haloacid_Dehalogenase"/>
    <property type="match status" value="1"/>
</dbReference>
<dbReference type="PANTHER" id="PTHR47829:SF1">
    <property type="entry name" value="HAD FAMILY PHOSPHATASE"/>
    <property type="match status" value="1"/>
</dbReference>
<dbReference type="NCBIfam" id="TIGR01509">
    <property type="entry name" value="HAD-SF-IA-v3"/>
    <property type="match status" value="1"/>
</dbReference>
<dbReference type="PRINTS" id="PR00413">
    <property type="entry name" value="HADHALOGNASE"/>
</dbReference>
<reference evidence="2 3" key="1">
    <citation type="submission" date="2017-08" db="EMBL/GenBank/DDBJ databases">
        <title>Fine stratification of microbial communities through a metagenomic profile of the photic zone.</title>
        <authorList>
            <person name="Haro-Moreno J.M."/>
            <person name="Lopez-Perez M."/>
            <person name="De La Torre J."/>
            <person name="Picazo A."/>
            <person name="Camacho A."/>
            <person name="Rodriguez-Valera F."/>
        </authorList>
    </citation>
    <scope>NUCLEOTIDE SEQUENCE [LARGE SCALE GENOMIC DNA]</scope>
    <source>
        <strain evidence="2">MED-G24</strain>
    </source>
</reference>
<dbReference type="InterPro" id="IPR023214">
    <property type="entry name" value="HAD_sf"/>
</dbReference>
<dbReference type="InterPro" id="IPR036412">
    <property type="entry name" value="HAD-like_sf"/>
</dbReference>
<evidence type="ECO:0000313" key="2">
    <source>
        <dbReference type="EMBL" id="PDH39107.1"/>
    </source>
</evidence>
<dbReference type="NCBIfam" id="TIGR02247">
    <property type="entry name" value="HAD-1A3-hyp"/>
    <property type="match status" value="1"/>
</dbReference>
<name>A0A2A5WS98_9GAMM</name>
<evidence type="ECO:0000256" key="1">
    <source>
        <dbReference type="ARBA" id="ARBA00022990"/>
    </source>
</evidence>
<dbReference type="Gene3D" id="3.40.50.1000">
    <property type="entry name" value="HAD superfamily/HAD-like"/>
    <property type="match status" value="1"/>
</dbReference>
<dbReference type="Pfam" id="PF00702">
    <property type="entry name" value="Hydrolase"/>
    <property type="match status" value="1"/>
</dbReference>
<dbReference type="Gene3D" id="1.10.150.240">
    <property type="entry name" value="Putative phosphatase, domain 2"/>
    <property type="match status" value="1"/>
</dbReference>
<accession>A0A2A5WS98</accession>
<organism evidence="2 3">
    <name type="scientific">OM182 bacterium MED-G24</name>
    <dbReference type="NCBI Taxonomy" id="1986255"/>
    <lineage>
        <taxon>Bacteria</taxon>
        <taxon>Pseudomonadati</taxon>
        <taxon>Pseudomonadota</taxon>
        <taxon>Gammaproteobacteria</taxon>
        <taxon>OMG group</taxon>
        <taxon>OM182 clade</taxon>
    </lineage>
</organism>
<dbReference type="AlphaFoldDB" id="A0A2A5WS98"/>
<dbReference type="Proteomes" id="UP000219327">
    <property type="component" value="Unassembled WGS sequence"/>
</dbReference>
<dbReference type="InterPro" id="IPR052898">
    <property type="entry name" value="ACAD10-like"/>
</dbReference>
<dbReference type="PANTHER" id="PTHR47829">
    <property type="entry name" value="HYDROLASE, PUTATIVE (AFU_ORTHOLOGUE AFUA_1G12880)-RELATED"/>
    <property type="match status" value="1"/>
</dbReference>
<dbReference type="SFLD" id="SFLDG01129">
    <property type="entry name" value="C1.5:_HAD__Beta-PGM__Phosphata"/>
    <property type="match status" value="1"/>
</dbReference>
<proteinExistence type="predicted"/>
<evidence type="ECO:0000313" key="3">
    <source>
        <dbReference type="Proteomes" id="UP000219327"/>
    </source>
</evidence>
<gene>
    <name evidence="2" type="ORF">CNE99_06245</name>
</gene>
<sequence>MINAVIFDFGGVITSSPFQAFTRYEGDNGLPRDFIRTVNSTNPDDNAWAKLENSDVSRDEFSGLFAEESRALGHEVQGADVLALLSGELRPEMVNALSIIGQHYKTGCITNNVRRDNTSQVEAITAPFEKVMGSFDVVIESSIVGIRKPNPEIYKLACRQLEVEPAQAVFLDDLGINLKPARALGMHTIKVTSGDQAIAELENALGLPLS</sequence>
<protein>
    <submittedName>
        <fullName evidence="2">HAD family hydrolase</fullName>
    </submittedName>
</protein>
<keyword evidence="2" id="KW-0378">Hydrolase</keyword>
<keyword evidence="1" id="KW-0007">Acetylation</keyword>
<dbReference type="InterPro" id="IPR023198">
    <property type="entry name" value="PGP-like_dom2"/>
</dbReference>
<dbReference type="InterPro" id="IPR006439">
    <property type="entry name" value="HAD-SF_hydro_IA"/>
</dbReference>
<dbReference type="InterPro" id="IPR011945">
    <property type="entry name" value="HAD-SF_ppase_IA/epoxid_hydro_N"/>
</dbReference>
<dbReference type="GO" id="GO:0016787">
    <property type="term" value="F:hydrolase activity"/>
    <property type="evidence" value="ECO:0007669"/>
    <property type="project" value="UniProtKB-KW"/>
</dbReference>
<dbReference type="CDD" id="cd02603">
    <property type="entry name" value="HAD_sEH-N_like"/>
    <property type="match status" value="1"/>
</dbReference>